<comment type="caution">
    <text evidence="7">The sequence shown here is derived from an EMBL/GenBank/DDBJ whole genome shotgun (WGS) entry which is preliminary data.</text>
</comment>
<keyword evidence="3 6" id="KW-0521">NADP</keyword>
<evidence type="ECO:0000256" key="2">
    <source>
        <dbReference type="ARBA" id="ARBA00022777"/>
    </source>
</evidence>
<keyword evidence="6" id="KW-0067">ATP-binding</keyword>
<evidence type="ECO:0000256" key="4">
    <source>
        <dbReference type="ARBA" id="ARBA00023027"/>
    </source>
</evidence>
<evidence type="ECO:0000256" key="3">
    <source>
        <dbReference type="ARBA" id="ARBA00022857"/>
    </source>
</evidence>
<sequence>MTDVPAPGREPFVLGLVIHPRNDVSDSVATVTRAAARHGSPVVARPSDAARLGDGVLAMDDQEFVERVDAVISLGGDGTMLGAMRLMAGRQTPVLGVNHGNLGFLIEVSPAQLPAALDEMVDGRFSLEPHSCLEVDGDTGSLGPATAFNDIVLTGERPGMAVSLDLEINDVRHGYYRCDAVIACTPTGSTAYNYAAGGPVISPAIPAIGLTPVAPMSGISRTIVLGGEETVTLRNPSEDESLRMSLDGAAVSRVGPRGHVTLRLRPDVVNVVRFDAAALGRRNRVKLSLLDLPLRPDQLLELVPEHLRERARQIRASRDEAASSD</sequence>
<comment type="similarity">
    <text evidence="6">Belongs to the NAD kinase family.</text>
</comment>
<organism evidence="7 8">
    <name type="scientific">Micromonospora rubida</name>
    <dbReference type="NCBI Taxonomy" id="2697657"/>
    <lineage>
        <taxon>Bacteria</taxon>
        <taxon>Bacillati</taxon>
        <taxon>Actinomycetota</taxon>
        <taxon>Actinomycetes</taxon>
        <taxon>Micromonosporales</taxon>
        <taxon>Micromonosporaceae</taxon>
        <taxon>Micromonospora</taxon>
    </lineage>
</organism>
<dbReference type="Pfam" id="PF01513">
    <property type="entry name" value="NAD_kinase"/>
    <property type="match status" value="1"/>
</dbReference>
<feature type="binding site" evidence="6">
    <location>
        <begin position="77"/>
        <end position="78"/>
    </location>
    <ligand>
        <name>NAD(+)</name>
        <dbReference type="ChEBI" id="CHEBI:57540"/>
    </ligand>
</feature>
<dbReference type="EMBL" id="JBIRPU010000016">
    <property type="protein sequence ID" value="MFI0795231.1"/>
    <property type="molecule type" value="Genomic_DNA"/>
</dbReference>
<accession>A0ABW7SNH0</accession>
<evidence type="ECO:0000313" key="7">
    <source>
        <dbReference type="EMBL" id="MFI0795231.1"/>
    </source>
</evidence>
<keyword evidence="4 6" id="KW-0520">NAD</keyword>
<evidence type="ECO:0000256" key="1">
    <source>
        <dbReference type="ARBA" id="ARBA00022679"/>
    </source>
</evidence>
<gene>
    <name evidence="6" type="primary">nadK</name>
    <name evidence="7" type="ORF">ACH4OY_21500</name>
</gene>
<comment type="caution">
    <text evidence="6">Lacks conserved residue(s) required for the propagation of feature annotation.</text>
</comment>
<comment type="cofactor">
    <cofactor evidence="6">
        <name>a divalent metal cation</name>
        <dbReference type="ChEBI" id="CHEBI:60240"/>
    </cofactor>
</comment>
<keyword evidence="6" id="KW-0547">Nucleotide-binding</keyword>
<proteinExistence type="inferred from homology"/>
<keyword evidence="1 6" id="KW-0808">Transferase</keyword>
<dbReference type="RefSeq" id="WP_396682242.1">
    <property type="nucleotide sequence ID" value="NZ_JBIRPU010000016.1"/>
</dbReference>
<feature type="active site" description="Proton acceptor" evidence="6">
    <location>
        <position position="77"/>
    </location>
</feature>
<protein>
    <recommendedName>
        <fullName evidence="6">NAD kinase</fullName>
        <ecNumber evidence="6">2.7.1.23</ecNumber>
    </recommendedName>
    <alternativeName>
        <fullName evidence="6">ATP-dependent NAD kinase</fullName>
    </alternativeName>
</protein>
<dbReference type="InterPro" id="IPR017438">
    <property type="entry name" value="ATP-NAD_kinase_N"/>
</dbReference>
<comment type="function">
    <text evidence="6">Involved in the regulation of the intracellular balance of NAD and NADP, and is a key enzyme in the biosynthesis of NADP. Catalyzes specifically the phosphorylation on 2'-hydroxyl of the adenosine moiety of NAD to yield NADP.</text>
</comment>
<dbReference type="InterPro" id="IPR017437">
    <property type="entry name" value="ATP-NAD_kinase_PpnK-typ_C"/>
</dbReference>
<dbReference type="HAMAP" id="MF_00361">
    <property type="entry name" value="NAD_kinase"/>
    <property type="match status" value="1"/>
</dbReference>
<dbReference type="PANTHER" id="PTHR20275">
    <property type="entry name" value="NAD KINASE"/>
    <property type="match status" value="1"/>
</dbReference>
<keyword evidence="6" id="KW-0963">Cytoplasm</keyword>
<evidence type="ECO:0000256" key="6">
    <source>
        <dbReference type="HAMAP-Rule" id="MF_00361"/>
    </source>
</evidence>
<reference evidence="7 8" key="1">
    <citation type="submission" date="2024-10" db="EMBL/GenBank/DDBJ databases">
        <title>The Natural Products Discovery Center: Release of the First 8490 Sequenced Strains for Exploring Actinobacteria Biosynthetic Diversity.</title>
        <authorList>
            <person name="Kalkreuter E."/>
            <person name="Kautsar S.A."/>
            <person name="Yang D."/>
            <person name="Bader C.D."/>
            <person name="Teijaro C.N."/>
            <person name="Fluegel L."/>
            <person name="Davis C.M."/>
            <person name="Simpson J.R."/>
            <person name="Lauterbach L."/>
            <person name="Steele A.D."/>
            <person name="Gui C."/>
            <person name="Meng S."/>
            <person name="Li G."/>
            <person name="Viehrig K."/>
            <person name="Ye F."/>
            <person name="Su P."/>
            <person name="Kiefer A.F."/>
            <person name="Nichols A."/>
            <person name="Cepeda A.J."/>
            <person name="Yan W."/>
            <person name="Fan B."/>
            <person name="Jiang Y."/>
            <person name="Adhikari A."/>
            <person name="Zheng C.-J."/>
            <person name="Schuster L."/>
            <person name="Cowan T.M."/>
            <person name="Smanski M.J."/>
            <person name="Chevrette M.G."/>
            <person name="De Carvalho L.P.S."/>
            <person name="Shen B."/>
        </authorList>
    </citation>
    <scope>NUCLEOTIDE SEQUENCE [LARGE SCALE GENOMIC DNA]</scope>
    <source>
        <strain evidence="7 8">NPDC021253</strain>
    </source>
</reference>
<dbReference type="SUPFAM" id="SSF111331">
    <property type="entry name" value="NAD kinase/diacylglycerol kinase-like"/>
    <property type="match status" value="1"/>
</dbReference>
<feature type="binding site" evidence="6">
    <location>
        <position position="214"/>
    </location>
    <ligand>
        <name>NAD(+)</name>
        <dbReference type="ChEBI" id="CHEBI:57540"/>
    </ligand>
</feature>
<dbReference type="GO" id="GO:0016301">
    <property type="term" value="F:kinase activity"/>
    <property type="evidence" value="ECO:0007669"/>
    <property type="project" value="UniProtKB-KW"/>
</dbReference>
<dbReference type="InterPro" id="IPR002504">
    <property type="entry name" value="NADK"/>
</dbReference>
<dbReference type="Gene3D" id="3.40.50.10330">
    <property type="entry name" value="Probable inorganic polyphosphate/atp-NAD kinase, domain 1"/>
    <property type="match status" value="1"/>
</dbReference>
<keyword evidence="2 6" id="KW-0418">Kinase</keyword>
<feature type="binding site" evidence="6">
    <location>
        <begin position="149"/>
        <end position="150"/>
    </location>
    <ligand>
        <name>NAD(+)</name>
        <dbReference type="ChEBI" id="CHEBI:57540"/>
    </ligand>
</feature>
<evidence type="ECO:0000256" key="5">
    <source>
        <dbReference type="ARBA" id="ARBA00047925"/>
    </source>
</evidence>
<comment type="subcellular location">
    <subcellularLocation>
        <location evidence="6">Cytoplasm</location>
    </subcellularLocation>
</comment>
<dbReference type="Pfam" id="PF20143">
    <property type="entry name" value="NAD_kinase_C"/>
    <property type="match status" value="1"/>
</dbReference>
<dbReference type="InterPro" id="IPR016064">
    <property type="entry name" value="NAD/diacylglycerol_kinase_sf"/>
</dbReference>
<evidence type="ECO:0000313" key="8">
    <source>
        <dbReference type="Proteomes" id="UP001611075"/>
    </source>
</evidence>
<dbReference type="Gene3D" id="2.60.200.30">
    <property type="entry name" value="Probable inorganic polyphosphate/atp-NAD kinase, domain 2"/>
    <property type="match status" value="1"/>
</dbReference>
<keyword evidence="8" id="KW-1185">Reference proteome</keyword>
<name>A0ABW7SNH0_9ACTN</name>
<dbReference type="EC" id="2.7.1.23" evidence="6"/>
<dbReference type="Proteomes" id="UP001611075">
    <property type="component" value="Unassembled WGS sequence"/>
</dbReference>
<comment type="catalytic activity">
    <reaction evidence="5 6">
        <text>NAD(+) + ATP = ADP + NADP(+) + H(+)</text>
        <dbReference type="Rhea" id="RHEA:18629"/>
        <dbReference type="ChEBI" id="CHEBI:15378"/>
        <dbReference type="ChEBI" id="CHEBI:30616"/>
        <dbReference type="ChEBI" id="CHEBI:57540"/>
        <dbReference type="ChEBI" id="CHEBI:58349"/>
        <dbReference type="ChEBI" id="CHEBI:456216"/>
        <dbReference type="EC" id="2.7.1.23"/>
    </reaction>
</comment>
<feature type="binding site" evidence="6">
    <location>
        <position position="179"/>
    </location>
    <ligand>
        <name>NAD(+)</name>
        <dbReference type="ChEBI" id="CHEBI:57540"/>
    </ligand>
</feature>
<dbReference type="PANTHER" id="PTHR20275:SF0">
    <property type="entry name" value="NAD KINASE"/>
    <property type="match status" value="1"/>
</dbReference>
<feature type="binding site" evidence="6">
    <location>
        <position position="177"/>
    </location>
    <ligand>
        <name>NAD(+)</name>
        <dbReference type="ChEBI" id="CHEBI:57540"/>
    </ligand>
</feature>